<organism evidence="1">
    <name type="scientific">hydrothermal vent metagenome</name>
    <dbReference type="NCBI Taxonomy" id="652676"/>
    <lineage>
        <taxon>unclassified sequences</taxon>
        <taxon>metagenomes</taxon>
        <taxon>ecological metagenomes</taxon>
    </lineage>
</organism>
<sequence>MVKRFAKITATITKFGKVTHETRWYISNLTQSAETFLHIIRSHWKIENSLHYVKDVAYQEDFDRTRTEQIPYVKTTIRNYAINLQNINKITNKTQSRKLFAWGVIDVFSLKSS</sequence>
<dbReference type="InterPro" id="IPR047647">
    <property type="entry name" value="ISAs1_transpos"/>
</dbReference>
<dbReference type="AlphaFoldDB" id="A0A1W1CYI5"/>
<dbReference type="PANTHER" id="PTHR30298:SF0">
    <property type="entry name" value="PROTEIN YBFL-RELATED"/>
    <property type="match status" value="1"/>
</dbReference>
<evidence type="ECO:0000313" key="1">
    <source>
        <dbReference type="EMBL" id="SFV70767.1"/>
    </source>
</evidence>
<dbReference type="EMBL" id="FPHH01000157">
    <property type="protein sequence ID" value="SFV70767.1"/>
    <property type="molecule type" value="Genomic_DNA"/>
</dbReference>
<dbReference type="InterPro" id="IPR051698">
    <property type="entry name" value="Transposase_11-like"/>
</dbReference>
<protein>
    <submittedName>
        <fullName evidence="1">Mobile element protein</fullName>
    </submittedName>
</protein>
<dbReference type="NCBIfam" id="NF033564">
    <property type="entry name" value="transpos_ISAs1"/>
    <property type="match status" value="1"/>
</dbReference>
<dbReference type="PANTHER" id="PTHR30298">
    <property type="entry name" value="H REPEAT-ASSOCIATED PREDICTED TRANSPOSASE"/>
    <property type="match status" value="1"/>
</dbReference>
<reference evidence="1" key="1">
    <citation type="submission" date="2016-10" db="EMBL/GenBank/DDBJ databases">
        <authorList>
            <person name="de Groot N.N."/>
        </authorList>
    </citation>
    <scope>NUCLEOTIDE SEQUENCE</scope>
</reference>
<accession>A0A1W1CYI5</accession>
<name>A0A1W1CYI5_9ZZZZ</name>
<proteinExistence type="predicted"/>
<gene>
    <name evidence="1" type="ORF">MNB_SM-5-1476</name>
</gene>